<proteinExistence type="predicted"/>
<dbReference type="Proteomes" id="UP000016935">
    <property type="component" value="Unassembled WGS sequence"/>
</dbReference>
<dbReference type="AlphaFoldDB" id="R0IIA4"/>
<evidence type="ECO:0000313" key="1">
    <source>
        <dbReference type="EMBL" id="EOA84651.1"/>
    </source>
</evidence>
<dbReference type="eggNOG" id="ENOG502SSF2">
    <property type="taxonomic scope" value="Eukaryota"/>
</dbReference>
<accession>R0IIA4</accession>
<name>R0IIA4_EXST2</name>
<dbReference type="RefSeq" id="XP_008027234.1">
    <property type="nucleotide sequence ID" value="XM_008029043.1"/>
</dbReference>
<keyword evidence="2" id="KW-1185">Reference proteome</keyword>
<reference evidence="1 2" key="2">
    <citation type="journal article" date="2013" name="PLoS Genet.">
        <title>Comparative genome structure, secondary metabolite, and effector coding capacity across Cochliobolus pathogens.</title>
        <authorList>
            <person name="Condon B.J."/>
            <person name="Leng Y."/>
            <person name="Wu D."/>
            <person name="Bushley K.E."/>
            <person name="Ohm R.A."/>
            <person name="Otillar R."/>
            <person name="Martin J."/>
            <person name="Schackwitz W."/>
            <person name="Grimwood J."/>
            <person name="MohdZainudin N."/>
            <person name="Xue C."/>
            <person name="Wang R."/>
            <person name="Manning V.A."/>
            <person name="Dhillon B."/>
            <person name="Tu Z.J."/>
            <person name="Steffenson B.J."/>
            <person name="Salamov A."/>
            <person name="Sun H."/>
            <person name="Lowry S."/>
            <person name="LaButti K."/>
            <person name="Han J."/>
            <person name="Copeland A."/>
            <person name="Lindquist E."/>
            <person name="Barry K."/>
            <person name="Schmutz J."/>
            <person name="Baker S.E."/>
            <person name="Ciuffetti L.M."/>
            <person name="Grigoriev I.V."/>
            <person name="Zhong S."/>
            <person name="Turgeon B.G."/>
        </authorList>
    </citation>
    <scope>NUCLEOTIDE SEQUENCE [LARGE SCALE GENOMIC DNA]</scope>
    <source>
        <strain evidence="2">28A</strain>
    </source>
</reference>
<dbReference type="EMBL" id="KB908703">
    <property type="protein sequence ID" value="EOA84651.1"/>
    <property type="molecule type" value="Genomic_DNA"/>
</dbReference>
<reference evidence="1 2" key="1">
    <citation type="journal article" date="2012" name="PLoS Pathog.">
        <title>Diverse lifestyles and strategies of plant pathogenesis encoded in the genomes of eighteen Dothideomycetes fungi.</title>
        <authorList>
            <person name="Ohm R.A."/>
            <person name="Feau N."/>
            <person name="Henrissat B."/>
            <person name="Schoch C.L."/>
            <person name="Horwitz B.A."/>
            <person name="Barry K.W."/>
            <person name="Condon B.J."/>
            <person name="Copeland A.C."/>
            <person name="Dhillon B."/>
            <person name="Glaser F."/>
            <person name="Hesse C.N."/>
            <person name="Kosti I."/>
            <person name="LaButti K."/>
            <person name="Lindquist E.A."/>
            <person name="Lucas S."/>
            <person name="Salamov A.A."/>
            <person name="Bradshaw R.E."/>
            <person name="Ciuffetti L."/>
            <person name="Hamelin R.C."/>
            <person name="Kema G.H.J."/>
            <person name="Lawrence C."/>
            <person name="Scott J.A."/>
            <person name="Spatafora J.W."/>
            <person name="Turgeon B.G."/>
            <person name="de Wit P.J.G.M."/>
            <person name="Zhong S."/>
            <person name="Goodwin S.B."/>
            <person name="Grigoriev I.V."/>
        </authorList>
    </citation>
    <scope>NUCLEOTIDE SEQUENCE [LARGE SCALE GENOMIC DNA]</scope>
    <source>
        <strain evidence="2">28A</strain>
    </source>
</reference>
<evidence type="ECO:0000313" key="2">
    <source>
        <dbReference type="Proteomes" id="UP000016935"/>
    </source>
</evidence>
<protein>
    <submittedName>
        <fullName evidence="1">Uncharacterized protein</fullName>
    </submittedName>
</protein>
<sequence length="118" mass="13209">MSSSTHIPLLFTLPPSNRHEFLLLDTSAKPSLKALNKQITATLAQSPNCAEFMAKHKAKDGPAEHIKEFRLHWDTKGRDAKIWPEYTIVTDDNFAALLEVLRANPTMGVLEIKVGKDE</sequence>
<gene>
    <name evidence="1" type="ORF">SETTUDRAFT_163533</name>
</gene>
<dbReference type="HOGENOM" id="CLU_162157_0_0_1"/>
<dbReference type="GeneID" id="19398790"/>
<dbReference type="OrthoDB" id="4415650at2759"/>
<organism evidence="1 2">
    <name type="scientific">Exserohilum turcicum (strain 28A)</name>
    <name type="common">Northern leaf blight fungus</name>
    <name type="synonym">Setosphaeria turcica</name>
    <dbReference type="NCBI Taxonomy" id="671987"/>
    <lineage>
        <taxon>Eukaryota</taxon>
        <taxon>Fungi</taxon>
        <taxon>Dikarya</taxon>
        <taxon>Ascomycota</taxon>
        <taxon>Pezizomycotina</taxon>
        <taxon>Dothideomycetes</taxon>
        <taxon>Pleosporomycetidae</taxon>
        <taxon>Pleosporales</taxon>
        <taxon>Pleosporineae</taxon>
        <taxon>Pleosporaceae</taxon>
        <taxon>Exserohilum</taxon>
    </lineage>
</organism>